<protein>
    <submittedName>
        <fullName evidence="2">Protein CBR-SRW-1</fullName>
    </submittedName>
</protein>
<accession>A8XTL5</accession>
<keyword evidence="3" id="KW-1185">Reference proteome</keyword>
<keyword evidence="1" id="KW-0812">Transmembrane</keyword>
<feature type="transmembrane region" description="Helical" evidence="1">
    <location>
        <begin position="148"/>
        <end position="168"/>
    </location>
</feature>
<feature type="transmembrane region" description="Helical" evidence="1">
    <location>
        <begin position="104"/>
        <end position="127"/>
    </location>
</feature>
<gene>
    <name evidence="4" type="primary">srw-1</name>
    <name evidence="2" type="synonym">Cbr-srw-1</name>
    <name evidence="4" type="ORF">CBG18568</name>
    <name evidence="2" type="ORF">CBG_18568</name>
</gene>
<dbReference type="PANTHER" id="PTHR22751:SF283">
    <property type="entry name" value="G-PROTEIN COUPLED RECEPTORS FAMILY 1 PROFILE DOMAIN-CONTAINING PROTEIN-RELATED"/>
    <property type="match status" value="1"/>
</dbReference>
<dbReference type="Gene3D" id="1.20.1070.10">
    <property type="entry name" value="Rhodopsin 7-helix transmembrane proteins"/>
    <property type="match status" value="1"/>
</dbReference>
<dbReference type="HOGENOM" id="CLU_1556650_0_0_1"/>
<dbReference type="Pfam" id="PF10324">
    <property type="entry name" value="7TM_GPCR_Srw"/>
    <property type="match status" value="1"/>
</dbReference>
<evidence type="ECO:0000313" key="4">
    <source>
        <dbReference type="WormBase" id="CBG18568"/>
    </source>
</evidence>
<evidence type="ECO:0000313" key="2">
    <source>
        <dbReference type="EMBL" id="CAP35992.2"/>
    </source>
</evidence>
<feature type="transmembrane region" description="Helical" evidence="1">
    <location>
        <begin position="52"/>
        <end position="71"/>
    </location>
</feature>
<dbReference type="InterPro" id="IPR019427">
    <property type="entry name" value="7TM_GPCR_serpentine_rcpt_Srw"/>
</dbReference>
<name>A8XTL5_CAEBR</name>
<dbReference type="eggNOG" id="ENOG502TIDA">
    <property type="taxonomic scope" value="Eukaryota"/>
</dbReference>
<dbReference type="SUPFAM" id="SSF81321">
    <property type="entry name" value="Family A G protein-coupled receptor-like"/>
    <property type="match status" value="1"/>
</dbReference>
<keyword evidence="1" id="KW-0472">Membrane</keyword>
<evidence type="ECO:0000256" key="1">
    <source>
        <dbReference type="SAM" id="Phobius"/>
    </source>
</evidence>
<sequence>MNIQEKNAEDKFDLNFDYWVRLINLPFSIFGIIINIYHFWILSKKSLRDTPVFIIMMVICGSDLVQLVALLPNDAKYIVTVSVPGFCTDINPFFKSLLTLIHSFANGFTIFVSSWMAVLMAFFRSLSIKFAMSSFSEYFSKTSTAHKMATTVLSIGFFYNLLSFSYGIQQFV</sequence>
<dbReference type="Proteomes" id="UP000008549">
    <property type="component" value="Unassembled WGS sequence"/>
</dbReference>
<keyword evidence="1" id="KW-1133">Transmembrane helix</keyword>
<dbReference type="STRING" id="6238.A8XTL5"/>
<organism evidence="2 3">
    <name type="scientific">Caenorhabditis briggsae</name>
    <dbReference type="NCBI Taxonomy" id="6238"/>
    <lineage>
        <taxon>Eukaryota</taxon>
        <taxon>Metazoa</taxon>
        <taxon>Ecdysozoa</taxon>
        <taxon>Nematoda</taxon>
        <taxon>Chromadorea</taxon>
        <taxon>Rhabditida</taxon>
        <taxon>Rhabditina</taxon>
        <taxon>Rhabditomorpha</taxon>
        <taxon>Rhabditoidea</taxon>
        <taxon>Rhabditidae</taxon>
        <taxon>Peloderinae</taxon>
        <taxon>Caenorhabditis</taxon>
    </lineage>
</organism>
<dbReference type="InParanoid" id="A8XTL5"/>
<reference evidence="2 3" key="2">
    <citation type="journal article" date="2011" name="PLoS Genet.">
        <title>Caenorhabditis briggsae recombinant inbred line genotypes reveal inter-strain incompatibility and the evolution of recombination.</title>
        <authorList>
            <person name="Ross J.A."/>
            <person name="Koboldt D.C."/>
            <person name="Staisch J.E."/>
            <person name="Chamberlin H.M."/>
            <person name="Gupta B.P."/>
            <person name="Miller R.D."/>
            <person name="Baird S.E."/>
            <person name="Haag E.S."/>
        </authorList>
    </citation>
    <scope>NUCLEOTIDE SEQUENCE [LARGE SCALE GENOMIC DNA]</scope>
    <source>
        <strain evidence="2 3">AF16</strain>
    </source>
</reference>
<reference evidence="2 3" key="1">
    <citation type="journal article" date="2003" name="PLoS Biol.">
        <title>The genome sequence of Caenorhabditis briggsae: a platform for comparative genomics.</title>
        <authorList>
            <person name="Stein L.D."/>
            <person name="Bao Z."/>
            <person name="Blasiar D."/>
            <person name="Blumenthal T."/>
            <person name="Brent M.R."/>
            <person name="Chen N."/>
            <person name="Chinwalla A."/>
            <person name="Clarke L."/>
            <person name="Clee C."/>
            <person name="Coghlan A."/>
            <person name="Coulson A."/>
            <person name="D'Eustachio P."/>
            <person name="Fitch D.H."/>
            <person name="Fulton L.A."/>
            <person name="Fulton R.E."/>
            <person name="Griffiths-Jones S."/>
            <person name="Harris T.W."/>
            <person name="Hillier L.W."/>
            <person name="Kamath R."/>
            <person name="Kuwabara P.E."/>
            <person name="Mardis E.R."/>
            <person name="Marra M.A."/>
            <person name="Miner T.L."/>
            <person name="Minx P."/>
            <person name="Mullikin J.C."/>
            <person name="Plumb R.W."/>
            <person name="Rogers J."/>
            <person name="Schein J.E."/>
            <person name="Sohrmann M."/>
            <person name="Spieth J."/>
            <person name="Stajich J.E."/>
            <person name="Wei C."/>
            <person name="Willey D."/>
            <person name="Wilson R.K."/>
            <person name="Durbin R."/>
            <person name="Waterston R.H."/>
        </authorList>
    </citation>
    <scope>NUCLEOTIDE SEQUENCE [LARGE SCALE GENOMIC DNA]</scope>
    <source>
        <strain evidence="2 3">AF16</strain>
    </source>
</reference>
<dbReference type="WormBase" id="CBG18568">
    <property type="protein sequence ID" value="CBP28880"/>
    <property type="gene ID" value="WBGene00037962"/>
    <property type="gene designation" value="Cbr-srw-1"/>
</dbReference>
<feature type="transmembrane region" description="Helical" evidence="1">
    <location>
        <begin position="18"/>
        <end position="40"/>
    </location>
</feature>
<dbReference type="PANTHER" id="PTHR22751">
    <property type="entry name" value="G-PROTEIN COUPLED RECEPTOR-RELATED"/>
    <property type="match status" value="1"/>
</dbReference>
<dbReference type="EMBL" id="HE601466">
    <property type="protein sequence ID" value="CAP35992.2"/>
    <property type="molecule type" value="Genomic_DNA"/>
</dbReference>
<dbReference type="AlphaFoldDB" id="A8XTL5"/>
<evidence type="ECO:0000313" key="3">
    <source>
        <dbReference type="Proteomes" id="UP000008549"/>
    </source>
</evidence>
<dbReference type="GO" id="GO:0008528">
    <property type="term" value="F:G protein-coupled peptide receptor activity"/>
    <property type="evidence" value="ECO:0007669"/>
    <property type="project" value="InterPro"/>
</dbReference>
<proteinExistence type="predicted"/>